<gene>
    <name evidence="2" type="ORF">PSQ90_07440</name>
</gene>
<proteinExistence type="predicted"/>
<protein>
    <submittedName>
        <fullName evidence="2">6-phosphogluconolactonase</fullName>
        <ecNumber evidence="2">3.1.1.31</ecNumber>
    </submittedName>
</protein>
<dbReference type="EC" id="3.1.1.31" evidence="2"/>
<dbReference type="GO" id="GO:0017057">
    <property type="term" value="F:6-phosphogluconolactonase activity"/>
    <property type="evidence" value="ECO:0007669"/>
    <property type="project" value="UniProtKB-EC"/>
</dbReference>
<sequence>MNTNAMTSPKGGERRVDSLLIKSFVTRREMGAIAAAEIAADLRTRLDQQDLVRMVFAAAPSQSDVLDALVRCEGVDWTRVEAFHMDEYVGLAENAPQRFGNWLGRHVFDLVPFAKVHRILPVNDPAATAREYADLLGAAPIDVIQLGIGVNGHIAFNDPPVARFDDPEMVKVVDLDNVCRQQQVDDDCFDRFQDVPARAITLTVPCLMSAARLFCMVPGQTKRAAVKAALDGPISTQCPASILRQHAACTLYLDKDSDPHAR</sequence>
<keyword evidence="2" id="KW-0378">Hydrolase</keyword>
<evidence type="ECO:0000313" key="3">
    <source>
        <dbReference type="Proteomes" id="UP001222118"/>
    </source>
</evidence>
<dbReference type="SUPFAM" id="SSF100950">
    <property type="entry name" value="NagB/RpiA/CoA transferase-like"/>
    <property type="match status" value="1"/>
</dbReference>
<feature type="domain" description="Glucosamine/galactosamine-6-phosphate isomerase" evidence="1">
    <location>
        <begin position="28"/>
        <end position="247"/>
    </location>
</feature>
<evidence type="ECO:0000259" key="1">
    <source>
        <dbReference type="Pfam" id="PF01182"/>
    </source>
</evidence>
<dbReference type="PANTHER" id="PTHR11280:SF6">
    <property type="entry name" value="GLUCOSAMINE-6-PHOSPHATE ISOMERASE NAGB"/>
    <property type="match status" value="1"/>
</dbReference>
<keyword evidence="3" id="KW-1185">Reference proteome</keyword>
<dbReference type="PANTHER" id="PTHR11280">
    <property type="entry name" value="GLUCOSAMINE-6-PHOSPHATE ISOMERASE"/>
    <property type="match status" value="1"/>
</dbReference>
<dbReference type="CDD" id="cd01399">
    <property type="entry name" value="GlcN6P_deaminase"/>
    <property type="match status" value="1"/>
</dbReference>
<dbReference type="Pfam" id="PF01182">
    <property type="entry name" value="Glucosamine_iso"/>
    <property type="match status" value="1"/>
</dbReference>
<reference evidence="2 3" key="1">
    <citation type="submission" date="2023-02" db="EMBL/GenBank/DDBJ databases">
        <title>Devosia chondri sp. nov., isolated from the phycosphere of marine algae.</title>
        <authorList>
            <person name="Kim J.M."/>
            <person name="Lee J.K."/>
            <person name="Choi B.J."/>
            <person name="Bayburt H."/>
            <person name="Jeon C.O."/>
        </authorList>
    </citation>
    <scope>NUCLEOTIDE SEQUENCE [LARGE SCALE GENOMIC DNA]</scope>
    <source>
        <strain evidence="2 3">G2-5</strain>
    </source>
</reference>
<dbReference type="InterPro" id="IPR004547">
    <property type="entry name" value="Glucosamine6P_isomerase"/>
</dbReference>
<dbReference type="InterPro" id="IPR037171">
    <property type="entry name" value="NagB/RpiA_transferase-like"/>
</dbReference>
<dbReference type="RefSeq" id="WP_282212761.1">
    <property type="nucleotide sequence ID" value="NZ_CP118247.1"/>
</dbReference>
<evidence type="ECO:0000313" key="2">
    <source>
        <dbReference type="EMBL" id="WDR07248.1"/>
    </source>
</evidence>
<dbReference type="Gene3D" id="3.40.50.1360">
    <property type="match status" value="1"/>
</dbReference>
<dbReference type="Proteomes" id="UP001222118">
    <property type="component" value="Chromosome"/>
</dbReference>
<dbReference type="InterPro" id="IPR006148">
    <property type="entry name" value="Glc/Gal-6P_isomerase"/>
</dbReference>
<dbReference type="EMBL" id="CP118247">
    <property type="protein sequence ID" value="WDR07248.1"/>
    <property type="molecule type" value="Genomic_DNA"/>
</dbReference>
<accession>A0ABY7Z0T4</accession>
<organism evidence="2 3">
    <name type="scientific">Devosia rhodophyticola</name>
    <dbReference type="NCBI Taxonomy" id="3026423"/>
    <lineage>
        <taxon>Bacteria</taxon>
        <taxon>Pseudomonadati</taxon>
        <taxon>Pseudomonadota</taxon>
        <taxon>Alphaproteobacteria</taxon>
        <taxon>Hyphomicrobiales</taxon>
        <taxon>Devosiaceae</taxon>
        <taxon>Devosia</taxon>
    </lineage>
</organism>
<name>A0ABY7Z0T4_9HYPH</name>